<proteinExistence type="predicted"/>
<accession>A0A1B6LEX7</accession>
<dbReference type="AlphaFoldDB" id="A0A1B6LEX7"/>
<protein>
    <recommendedName>
        <fullName evidence="2">Endonuclease/exonuclease/phosphatase domain-containing protein</fullName>
    </recommendedName>
</protein>
<gene>
    <name evidence="1" type="ORF">g.38961</name>
</gene>
<evidence type="ECO:0000313" key="1">
    <source>
        <dbReference type="EMBL" id="JAT22247.1"/>
    </source>
</evidence>
<dbReference type="EMBL" id="GEBQ01017730">
    <property type="protein sequence ID" value="JAT22247.1"/>
    <property type="molecule type" value="Transcribed_RNA"/>
</dbReference>
<reference evidence="1" key="1">
    <citation type="submission" date="2015-11" db="EMBL/GenBank/DDBJ databases">
        <title>De novo transcriptome assembly of four potential Pierce s Disease insect vectors from Arizona vineyards.</title>
        <authorList>
            <person name="Tassone E.E."/>
        </authorList>
    </citation>
    <scope>NUCLEOTIDE SEQUENCE</scope>
</reference>
<organism evidence="1">
    <name type="scientific">Graphocephala atropunctata</name>
    <dbReference type="NCBI Taxonomy" id="36148"/>
    <lineage>
        <taxon>Eukaryota</taxon>
        <taxon>Metazoa</taxon>
        <taxon>Ecdysozoa</taxon>
        <taxon>Arthropoda</taxon>
        <taxon>Hexapoda</taxon>
        <taxon>Insecta</taxon>
        <taxon>Pterygota</taxon>
        <taxon>Neoptera</taxon>
        <taxon>Paraneoptera</taxon>
        <taxon>Hemiptera</taxon>
        <taxon>Auchenorrhyncha</taxon>
        <taxon>Membracoidea</taxon>
        <taxon>Cicadellidae</taxon>
        <taxon>Cicadellinae</taxon>
        <taxon>Cicadellini</taxon>
        <taxon>Graphocephala</taxon>
    </lineage>
</organism>
<dbReference type="SUPFAM" id="SSF56219">
    <property type="entry name" value="DNase I-like"/>
    <property type="match status" value="1"/>
</dbReference>
<evidence type="ECO:0008006" key="2">
    <source>
        <dbReference type="Google" id="ProtNLM"/>
    </source>
</evidence>
<feature type="non-terminal residue" evidence="1">
    <location>
        <position position="1"/>
    </location>
</feature>
<sequence length="150" mass="17380">LVRDDTKYRTRKDLNCYSREGSFEATSVELPQHNLVATSVYRSPNSSKTDFNRHLDRFSRRIGEEPHKNHAIGGDFNIDRNRNTMTKQVLKKHDLQYNVRGATHDGGKCLDNFITDFQPVKARVMRNTSLSDHRPVEIHLPKASSSRCRR</sequence>
<dbReference type="InterPro" id="IPR036691">
    <property type="entry name" value="Endo/exonu/phosph_ase_sf"/>
</dbReference>
<dbReference type="Gene3D" id="3.60.10.10">
    <property type="entry name" value="Endonuclease/exonuclease/phosphatase"/>
    <property type="match status" value="1"/>
</dbReference>
<name>A0A1B6LEX7_9HEMI</name>